<feature type="domain" description="Peptidase S74" evidence="3">
    <location>
        <begin position="449"/>
        <end position="540"/>
    </location>
</feature>
<keyword evidence="5" id="KW-1185">Reference proteome</keyword>
<gene>
    <name evidence="4" type="ORF">NFI80_04205</name>
</gene>
<dbReference type="PROSITE" id="PS51688">
    <property type="entry name" value="ICA"/>
    <property type="match status" value="1"/>
</dbReference>
<evidence type="ECO:0000313" key="4">
    <source>
        <dbReference type="EMBL" id="USJ31939.1"/>
    </source>
</evidence>
<accession>A0ABY4XNA5</accession>
<dbReference type="InterPro" id="IPR030392">
    <property type="entry name" value="S74_ICA"/>
</dbReference>
<dbReference type="InterPro" id="IPR051577">
    <property type="entry name" value="MRF-like"/>
</dbReference>
<reference evidence="4" key="1">
    <citation type="submission" date="2022-06" db="EMBL/GenBank/DDBJ databases">
        <title>Novel species in genus Dyadobacter.</title>
        <authorList>
            <person name="Ma C."/>
        </authorList>
    </citation>
    <scope>NUCLEOTIDE SEQUENCE</scope>
    <source>
        <strain evidence="4">CY22</strain>
    </source>
</reference>
<dbReference type="CDD" id="cd12820">
    <property type="entry name" value="LbR_YadA-like"/>
    <property type="match status" value="1"/>
</dbReference>
<dbReference type="Gene3D" id="1.10.10.10">
    <property type="entry name" value="Winged helix-like DNA-binding domain superfamily/Winged helix DNA-binding domain"/>
    <property type="match status" value="1"/>
</dbReference>
<dbReference type="EMBL" id="CP098805">
    <property type="protein sequence ID" value="USJ31939.1"/>
    <property type="molecule type" value="Genomic_DNA"/>
</dbReference>
<evidence type="ECO:0000313" key="5">
    <source>
        <dbReference type="Proteomes" id="UP001055420"/>
    </source>
</evidence>
<dbReference type="PANTHER" id="PTHR13029">
    <property type="match status" value="1"/>
</dbReference>
<keyword evidence="1" id="KW-0175">Coiled coil</keyword>
<dbReference type="RefSeq" id="WP_235164796.1">
    <property type="nucleotide sequence ID" value="NZ_CP098805.1"/>
</dbReference>
<dbReference type="InterPro" id="IPR036388">
    <property type="entry name" value="WH-like_DNA-bd_sf"/>
</dbReference>
<proteinExistence type="predicted"/>
<dbReference type="Proteomes" id="UP001055420">
    <property type="component" value="Chromosome"/>
</dbReference>
<dbReference type="Pfam" id="PF13884">
    <property type="entry name" value="Peptidase_S74"/>
    <property type="match status" value="1"/>
</dbReference>
<dbReference type="InterPro" id="IPR008640">
    <property type="entry name" value="Adhesin_Head_dom"/>
</dbReference>
<keyword evidence="2" id="KW-0812">Transmembrane</keyword>
<dbReference type="SUPFAM" id="SSF101967">
    <property type="entry name" value="Adhesin YadA, collagen-binding domain"/>
    <property type="match status" value="1"/>
</dbReference>
<dbReference type="Gene3D" id="2.150.10.10">
    <property type="entry name" value="Serralysin-like metalloprotease, C-terminal"/>
    <property type="match status" value="2"/>
</dbReference>
<name>A0ABY4XNA5_9BACT</name>
<dbReference type="InterPro" id="IPR011049">
    <property type="entry name" value="Serralysin-like_metalloprot_C"/>
</dbReference>
<keyword evidence="2" id="KW-0472">Membrane</keyword>
<feature type="coiled-coil region" evidence="1">
    <location>
        <begin position="519"/>
        <end position="573"/>
    </location>
</feature>
<evidence type="ECO:0000256" key="2">
    <source>
        <dbReference type="SAM" id="Phobius"/>
    </source>
</evidence>
<sequence>MKYGLRFNDFSLQRLQQCFMSHHNSVVKMKTKSFTIQPRISTLAICITILSICQSIFSFAQAPQQFNFQGIARNGAGESIRNQTVKVRFTIHEATPQGQQDFQEEHSPKTNSEGIFNVSVGSAGGDLSAIDWKSSMYYLQIELDPAGGNNFVDIGTSQLVSVPYALHAEEADRLKNDDPIVLRGMVGSGGTLPDVGLGARLIWYPKKAAFRAGNLGDWKEANIGENSTAFGQSLAFGKNSFAVGENAKALTANSIAIGLGSQSGAEQAVSIGAGQAKGYASTAIGSGAYAPGSYATAIGFSAKAEGFCSMAVGYKALAKALYGVTTGVWNSDSDLPHPAVAQPGDRIFQVGNGTSDQNRSNALTVLRNGNVGIGSDVLTPQYLLDVGGRARIRDNGETAGIYFDNSEDQADGFVGLVNDDEIGLYLKGWKFWVNTQGNGYLNGNLIQTSDRRLKINITAFENSLHKINKLQGYHYNWKEQAKDQNLQTGLIAQEVEEYFPELVSTNKSGYKSVNYIGLIPHLIESTKELQTKIQQLEKQTVKIAALEMELSILQNLALRLDDLEAKYTKTNKITQTIAK</sequence>
<evidence type="ECO:0000256" key="1">
    <source>
        <dbReference type="SAM" id="Coils"/>
    </source>
</evidence>
<organism evidence="4 5">
    <name type="scientific">Dyadobacter chenhuakuii</name>
    <dbReference type="NCBI Taxonomy" id="2909339"/>
    <lineage>
        <taxon>Bacteria</taxon>
        <taxon>Pseudomonadati</taxon>
        <taxon>Bacteroidota</taxon>
        <taxon>Cytophagia</taxon>
        <taxon>Cytophagales</taxon>
        <taxon>Spirosomataceae</taxon>
        <taxon>Dyadobacter</taxon>
    </lineage>
</organism>
<evidence type="ECO:0000259" key="3">
    <source>
        <dbReference type="PROSITE" id="PS51688"/>
    </source>
</evidence>
<protein>
    <submittedName>
        <fullName evidence="4">Tail fiber domain-containing protein</fullName>
    </submittedName>
</protein>
<dbReference type="Pfam" id="PF05658">
    <property type="entry name" value="YadA_head"/>
    <property type="match status" value="2"/>
</dbReference>
<feature type="transmembrane region" description="Helical" evidence="2">
    <location>
        <begin position="40"/>
        <end position="60"/>
    </location>
</feature>
<keyword evidence="2" id="KW-1133">Transmembrane helix</keyword>
<dbReference type="PANTHER" id="PTHR13029:SF18">
    <property type="entry name" value="MYELIN REGULATORY FACTOR HOMOLOG 1"/>
    <property type="match status" value="1"/>
</dbReference>